<protein>
    <submittedName>
        <fullName evidence="1">Uncharacterized protein</fullName>
    </submittedName>
</protein>
<accession>A0A2H5P1F7</accession>
<proteinExistence type="predicted"/>
<dbReference type="Proteomes" id="UP000236630">
    <property type="component" value="Unassembled WGS sequence"/>
</dbReference>
<keyword evidence="2" id="KW-1185">Reference proteome</keyword>
<dbReference type="EMBL" id="BDQV01000032">
    <property type="protein sequence ID" value="GAY46206.1"/>
    <property type="molecule type" value="Genomic_DNA"/>
</dbReference>
<organism evidence="1 2">
    <name type="scientific">Citrus unshiu</name>
    <name type="common">Satsuma mandarin</name>
    <name type="synonym">Citrus nobilis var. unshiu</name>
    <dbReference type="NCBI Taxonomy" id="55188"/>
    <lineage>
        <taxon>Eukaryota</taxon>
        <taxon>Viridiplantae</taxon>
        <taxon>Streptophyta</taxon>
        <taxon>Embryophyta</taxon>
        <taxon>Tracheophyta</taxon>
        <taxon>Spermatophyta</taxon>
        <taxon>Magnoliopsida</taxon>
        <taxon>eudicotyledons</taxon>
        <taxon>Gunneridae</taxon>
        <taxon>Pentapetalae</taxon>
        <taxon>rosids</taxon>
        <taxon>malvids</taxon>
        <taxon>Sapindales</taxon>
        <taxon>Rutaceae</taxon>
        <taxon>Aurantioideae</taxon>
        <taxon>Citrus</taxon>
    </lineage>
</organism>
<sequence>MAMFSCFLVYFTLGFYQPLQLGVCQLNDEPLQLAGNQQGGLVVPGLGWSDGTRELLATGQCIDCDLNQRFCLGEALIFPDFTSTRIPYVSLRVFERVEDFKFLAISVRWFYSCLWSVYRLLKSQLVGEIRDNLVLFLNLIAEPSLKPARRANSKEAFCFKGSLKFWFSTQTDDLTWYSVNLVICKGLFRIYGLGTMIRRSYSQG</sequence>
<evidence type="ECO:0000313" key="1">
    <source>
        <dbReference type="EMBL" id="GAY46206.1"/>
    </source>
</evidence>
<comment type="caution">
    <text evidence="1">The sequence shown here is derived from an EMBL/GenBank/DDBJ whole genome shotgun (WGS) entry which is preliminary data.</text>
</comment>
<evidence type="ECO:0000313" key="2">
    <source>
        <dbReference type="Proteomes" id="UP000236630"/>
    </source>
</evidence>
<gene>
    <name evidence="1" type="ORF">CUMW_095180</name>
</gene>
<dbReference type="AlphaFoldDB" id="A0A2H5P1F7"/>
<reference evidence="1 2" key="1">
    <citation type="journal article" date="2017" name="Front. Genet.">
        <title>Draft sequencing of the heterozygous diploid genome of Satsuma (Citrus unshiu Marc.) using a hybrid assembly approach.</title>
        <authorList>
            <person name="Shimizu T."/>
            <person name="Tanizawa Y."/>
            <person name="Mochizuki T."/>
            <person name="Nagasaki H."/>
            <person name="Yoshioka T."/>
            <person name="Toyoda A."/>
            <person name="Fujiyama A."/>
            <person name="Kaminuma E."/>
            <person name="Nakamura Y."/>
        </authorList>
    </citation>
    <scope>NUCLEOTIDE SEQUENCE [LARGE SCALE GENOMIC DNA]</scope>
    <source>
        <strain evidence="2">cv. Miyagawa wase</strain>
    </source>
</reference>
<name>A0A2H5P1F7_CITUN</name>